<evidence type="ECO:0000313" key="2">
    <source>
        <dbReference type="EMBL" id="KAK3171710.1"/>
    </source>
</evidence>
<feature type="chain" id="PRO_5042092558" evidence="1">
    <location>
        <begin position="21"/>
        <end position="190"/>
    </location>
</feature>
<dbReference type="EMBL" id="JASNWA010000008">
    <property type="protein sequence ID" value="KAK3171710.1"/>
    <property type="molecule type" value="Genomic_DNA"/>
</dbReference>
<dbReference type="AlphaFoldDB" id="A0AAD9Z4Y6"/>
<sequence length="190" mass="20911">MTASEARGLTVLLFFSFAFNASIPSLVQRIDIASTTGLTIADSDSYECIKPTLFMDKRPPFLDCRRAIQLLPQSNTIGTFHISGEPDVFELPVYAINGGCKLTVDINKYYLSDVDSWFGIRSAASELNYACRNTRVDPWRTGGWLMTGEYGKIKISLTEIAEENAMGKDTVAIQKLNMSGTAIEGMARSS</sequence>
<feature type="signal peptide" evidence="1">
    <location>
        <begin position="1"/>
        <end position="20"/>
    </location>
</feature>
<keyword evidence="1" id="KW-0732">Signal</keyword>
<proteinExistence type="predicted"/>
<evidence type="ECO:0000313" key="3">
    <source>
        <dbReference type="Proteomes" id="UP001276659"/>
    </source>
</evidence>
<organism evidence="2 3">
    <name type="scientific">Lepraria neglecta</name>
    <dbReference type="NCBI Taxonomy" id="209136"/>
    <lineage>
        <taxon>Eukaryota</taxon>
        <taxon>Fungi</taxon>
        <taxon>Dikarya</taxon>
        <taxon>Ascomycota</taxon>
        <taxon>Pezizomycotina</taxon>
        <taxon>Lecanoromycetes</taxon>
        <taxon>OSLEUM clade</taxon>
        <taxon>Lecanoromycetidae</taxon>
        <taxon>Lecanorales</taxon>
        <taxon>Lecanorineae</taxon>
        <taxon>Stereocaulaceae</taxon>
        <taxon>Lepraria</taxon>
    </lineage>
</organism>
<protein>
    <submittedName>
        <fullName evidence="2">Uncharacterized protein</fullName>
    </submittedName>
</protein>
<name>A0AAD9Z4Y6_9LECA</name>
<evidence type="ECO:0000256" key="1">
    <source>
        <dbReference type="SAM" id="SignalP"/>
    </source>
</evidence>
<keyword evidence="3" id="KW-1185">Reference proteome</keyword>
<dbReference type="Proteomes" id="UP001276659">
    <property type="component" value="Unassembled WGS sequence"/>
</dbReference>
<comment type="caution">
    <text evidence="2">The sequence shown here is derived from an EMBL/GenBank/DDBJ whole genome shotgun (WGS) entry which is preliminary data.</text>
</comment>
<gene>
    <name evidence="2" type="ORF">OEA41_003794</name>
</gene>
<accession>A0AAD9Z4Y6</accession>
<reference evidence="2" key="1">
    <citation type="submission" date="2022-11" db="EMBL/GenBank/DDBJ databases">
        <title>Chromosomal genome sequence assembly and mating type (MAT) locus characterization of the leprose asexual lichenized fungus Lepraria neglecta (Nyl.) Erichsen.</title>
        <authorList>
            <person name="Allen J.L."/>
            <person name="Pfeffer B."/>
        </authorList>
    </citation>
    <scope>NUCLEOTIDE SEQUENCE</scope>
    <source>
        <strain evidence="2">Allen 5258</strain>
    </source>
</reference>